<comment type="caution">
    <text evidence="3">The sequence shown here is derived from an EMBL/GenBank/DDBJ whole genome shotgun (WGS) entry which is preliminary data.</text>
</comment>
<evidence type="ECO:0000313" key="3">
    <source>
        <dbReference type="EMBL" id="GJT26421.1"/>
    </source>
</evidence>
<feature type="compositionally biased region" description="Polar residues" evidence="2">
    <location>
        <begin position="256"/>
        <end position="266"/>
    </location>
</feature>
<keyword evidence="4" id="KW-1185">Reference proteome</keyword>
<organism evidence="3 4">
    <name type="scientific">Tanacetum coccineum</name>
    <dbReference type="NCBI Taxonomy" id="301880"/>
    <lineage>
        <taxon>Eukaryota</taxon>
        <taxon>Viridiplantae</taxon>
        <taxon>Streptophyta</taxon>
        <taxon>Embryophyta</taxon>
        <taxon>Tracheophyta</taxon>
        <taxon>Spermatophyta</taxon>
        <taxon>Magnoliopsida</taxon>
        <taxon>eudicotyledons</taxon>
        <taxon>Gunneridae</taxon>
        <taxon>Pentapetalae</taxon>
        <taxon>asterids</taxon>
        <taxon>campanulids</taxon>
        <taxon>Asterales</taxon>
        <taxon>Asteraceae</taxon>
        <taxon>Asteroideae</taxon>
        <taxon>Anthemideae</taxon>
        <taxon>Anthemidinae</taxon>
        <taxon>Tanacetum</taxon>
    </lineage>
</organism>
<accession>A0ABQ5CH73</accession>
<feature type="region of interest" description="Disordered" evidence="2">
    <location>
        <begin position="77"/>
        <end position="127"/>
    </location>
</feature>
<feature type="coiled-coil region" evidence="1">
    <location>
        <begin position="2"/>
        <end position="52"/>
    </location>
</feature>
<sequence>MARKIQEEWEEEEVRNKIAEEKATNEALIKNFDDIKARIEADRILAEKLQEQEREQFTIEERAKLIKEYKKIPLKEKSSRNLKRSQGKRIKRMRIQERESTVQGKKMKSRKRRFKQDTSQDDPSDIEKENDELRLCLTIAPDEDKEVDYEILDKKYPIIDWKTENLGSKPQFDESKRSEEINMKCGTRSNRVLNSPCFLVKSWLVQDQTVLGKDYSNLLIADSLLKTIWFINAPCYDNEALASPNTNDEELSIPEQTATGKGTSNPLMAGSLPKTTKPTY</sequence>
<proteinExistence type="predicted"/>
<reference evidence="3" key="2">
    <citation type="submission" date="2022-01" db="EMBL/GenBank/DDBJ databases">
        <authorList>
            <person name="Yamashiro T."/>
            <person name="Shiraishi A."/>
            <person name="Satake H."/>
            <person name="Nakayama K."/>
        </authorList>
    </citation>
    <scope>NUCLEOTIDE SEQUENCE</scope>
</reference>
<reference evidence="3" key="1">
    <citation type="journal article" date="2022" name="Int. J. Mol. Sci.">
        <title>Draft Genome of Tanacetum Coccineum: Genomic Comparison of Closely Related Tanacetum-Family Plants.</title>
        <authorList>
            <person name="Yamashiro T."/>
            <person name="Shiraishi A."/>
            <person name="Nakayama K."/>
            <person name="Satake H."/>
        </authorList>
    </citation>
    <scope>NUCLEOTIDE SEQUENCE</scope>
</reference>
<feature type="compositionally biased region" description="Basic residues" evidence="2">
    <location>
        <begin position="105"/>
        <end position="114"/>
    </location>
</feature>
<gene>
    <name evidence="3" type="ORF">Tco_0906696</name>
</gene>
<dbReference type="Proteomes" id="UP001151760">
    <property type="component" value="Unassembled WGS sequence"/>
</dbReference>
<evidence type="ECO:0000256" key="1">
    <source>
        <dbReference type="SAM" id="Coils"/>
    </source>
</evidence>
<evidence type="ECO:0000313" key="4">
    <source>
        <dbReference type="Proteomes" id="UP001151760"/>
    </source>
</evidence>
<feature type="region of interest" description="Disordered" evidence="2">
    <location>
        <begin position="256"/>
        <end position="280"/>
    </location>
</feature>
<evidence type="ECO:0000256" key="2">
    <source>
        <dbReference type="SAM" id="MobiDB-lite"/>
    </source>
</evidence>
<protein>
    <submittedName>
        <fullName evidence="3">Uncharacterized protein</fullName>
    </submittedName>
</protein>
<dbReference type="EMBL" id="BQNB010014291">
    <property type="protein sequence ID" value="GJT26421.1"/>
    <property type="molecule type" value="Genomic_DNA"/>
</dbReference>
<keyword evidence="1" id="KW-0175">Coiled coil</keyword>
<feature type="compositionally biased region" description="Basic residues" evidence="2">
    <location>
        <begin position="80"/>
        <end position="93"/>
    </location>
</feature>
<name>A0ABQ5CH73_9ASTR</name>